<comment type="subunit">
    <text evidence="1">The sliding-clamp-loader consists of 4 large subunits and 1 small subunit. Interacts with the sliding clamp; this interaction allows the sliding-clamp-loader to open the sliding clamp. Part of the replicase complex that includes the DNA polymerase, the polymerase clamp, the clamp loader complex, the single-stranded DNA binding protein, the primase, the helicase and the helicase assembly factor.</text>
</comment>
<dbReference type="Gene3D" id="1.10.8.700">
    <property type="entry name" value="Bacteriophage clamp loader A subunit, A domain"/>
    <property type="match status" value="1"/>
</dbReference>
<dbReference type="GO" id="GO:0039693">
    <property type="term" value="P:viral DNA genome replication"/>
    <property type="evidence" value="ECO:0007669"/>
    <property type="project" value="UniProtKB-UniRule"/>
</dbReference>
<proteinExistence type="inferred from homology"/>
<accession>A0A2I6UFE2</accession>
<dbReference type="Gene3D" id="1.20.272.50">
    <property type="entry name" value="Bacteriophage clamp loader A subunit, A' domain"/>
    <property type="match status" value="1"/>
</dbReference>
<gene>
    <name evidence="2" type="ORF">vBKpnF48_88</name>
</gene>
<organism evidence="2 3">
    <name type="scientific">Klebsiella phage vB_Kpn_F48</name>
    <dbReference type="NCBI Taxonomy" id="2070028"/>
    <lineage>
        <taxon>Viruses</taxon>
        <taxon>Duplodnaviria</taxon>
        <taxon>Heunggongvirae</taxon>
        <taxon>Uroviricota</taxon>
        <taxon>Caudoviricetes</taxon>
        <taxon>Marfavirus</taxon>
        <taxon>Marfavirus F48</taxon>
    </lineage>
</organism>
<protein>
    <recommendedName>
        <fullName evidence="1">Sliding-clamp-loader small subunit</fullName>
    </recommendedName>
    <alternativeName>
        <fullName evidence="1">Clamp loader gp62 subunit</fullName>
    </alternativeName>
</protein>
<dbReference type="InterPro" id="IPR031868">
    <property type="entry name" value="Phage_clamp_gp62"/>
</dbReference>
<dbReference type="EMBL" id="MG746602">
    <property type="protein sequence ID" value="AUO78713.1"/>
    <property type="molecule type" value="Genomic_DNA"/>
</dbReference>
<evidence type="ECO:0000313" key="2">
    <source>
        <dbReference type="EMBL" id="AUO78713.1"/>
    </source>
</evidence>
<dbReference type="HAMAP" id="MF_04163">
    <property type="entry name" value="T4_Clamp_Loader_S"/>
    <property type="match status" value="1"/>
</dbReference>
<keyword evidence="1" id="KW-1194">Viral DNA replication</keyword>
<dbReference type="Pfam" id="PF16790">
    <property type="entry name" value="Phage_clamp_A"/>
    <property type="match status" value="1"/>
</dbReference>
<sequence>MEMSLFFFDDEPEYNEHQIAWLTKDWSAVQKCADQFKESAESEFFRLIGAINDTKQQINVSQMDYSKFMIENALSQHADCMPAVYVMNLVGQGLSDQAHFNYMKHAVPKGKRYGKWAKLTEDSNKMLVLKVIQAFYKINVYDADMYHKTMFAKGNLLSFLKQAKALVTDEMVKSITKNVKEQKQLKKQALEW</sequence>
<comment type="function">
    <text evidence="1">Forms the sliding-clamp-loader together with the small subunit. The clamp loader holds the clamp in an open conformation and places it onto the DNA.</text>
</comment>
<dbReference type="Proteomes" id="UP000240294">
    <property type="component" value="Genome"/>
</dbReference>
<dbReference type="GO" id="GO:0006260">
    <property type="term" value="P:DNA replication"/>
    <property type="evidence" value="ECO:0007669"/>
    <property type="project" value="InterPro"/>
</dbReference>
<keyword evidence="1" id="KW-0238">DNA-binding</keyword>
<evidence type="ECO:0000313" key="3">
    <source>
        <dbReference type="Proteomes" id="UP000240294"/>
    </source>
</evidence>
<dbReference type="GO" id="GO:0003677">
    <property type="term" value="F:DNA binding"/>
    <property type="evidence" value="ECO:0007669"/>
    <property type="project" value="UniProtKB-UniRule"/>
</dbReference>
<reference evidence="3" key="1">
    <citation type="submission" date="2018-01" db="EMBL/GenBank/DDBJ databases">
        <title>Direct submission.</title>
        <authorList>
            <person name="Ciacci N."/>
        </authorList>
    </citation>
    <scope>NUCLEOTIDE SEQUENCE [LARGE SCALE GENOMIC DNA]</scope>
</reference>
<dbReference type="GO" id="GO:0003689">
    <property type="term" value="F:DNA clamp loader activity"/>
    <property type="evidence" value="ECO:0007669"/>
    <property type="project" value="UniProtKB-UniRule"/>
</dbReference>
<evidence type="ECO:0000256" key="1">
    <source>
        <dbReference type="HAMAP-Rule" id="MF_04163"/>
    </source>
</evidence>
<keyword evidence="1" id="KW-0235">DNA replication</keyword>
<dbReference type="Gene3D" id="6.10.250.1260">
    <property type="match status" value="1"/>
</dbReference>
<keyword evidence="3" id="KW-1185">Reference proteome</keyword>
<name>A0A2I6UFE2_9CAUD</name>
<comment type="similarity">
    <text evidence="1">Belongs to the Tevenvirinae sliding-clamp-loader small subunit family.</text>
</comment>